<dbReference type="EMBL" id="BQKI01000005">
    <property type="protein sequence ID" value="GJM94363.1"/>
    <property type="molecule type" value="Genomic_DNA"/>
</dbReference>
<feature type="region of interest" description="Disordered" evidence="1">
    <location>
        <begin position="35"/>
        <end position="55"/>
    </location>
</feature>
<dbReference type="AlphaFoldDB" id="A0AAV5C8F4"/>
<evidence type="ECO:0000313" key="3">
    <source>
        <dbReference type="Proteomes" id="UP001054889"/>
    </source>
</evidence>
<dbReference type="Proteomes" id="UP001054889">
    <property type="component" value="Unassembled WGS sequence"/>
</dbReference>
<comment type="caution">
    <text evidence="2">The sequence shown here is derived from an EMBL/GenBank/DDBJ whole genome shotgun (WGS) entry which is preliminary data.</text>
</comment>
<accession>A0AAV5C8F4</accession>
<protein>
    <submittedName>
        <fullName evidence="2">Uncharacterized protein</fullName>
    </submittedName>
</protein>
<feature type="compositionally biased region" description="Low complexity" evidence="1">
    <location>
        <begin position="37"/>
        <end position="55"/>
    </location>
</feature>
<reference evidence="2" key="2">
    <citation type="submission" date="2021-12" db="EMBL/GenBank/DDBJ databases">
        <title>Resequencing data analysis of finger millet.</title>
        <authorList>
            <person name="Hatakeyama M."/>
            <person name="Aluri S."/>
            <person name="Balachadran M.T."/>
            <person name="Sivarajan S.R."/>
            <person name="Poveda L."/>
            <person name="Shimizu-Inatsugi R."/>
            <person name="Schlapbach R."/>
            <person name="Sreeman S.M."/>
            <person name="Shimizu K.K."/>
        </authorList>
    </citation>
    <scope>NUCLEOTIDE SEQUENCE</scope>
</reference>
<keyword evidence="3" id="KW-1185">Reference proteome</keyword>
<sequence length="94" mass="9905">MHQRWASSEIISNTVGAQGNTVLCGSSSMSTHRGPVSWTWSTSTSPAPSSPTARSARCMPVGYSDLLSETEVSDAGRDQVRYATSAVPEPLTCA</sequence>
<reference evidence="2" key="1">
    <citation type="journal article" date="2018" name="DNA Res.">
        <title>Multiple hybrid de novo genome assembly of finger millet, an orphan allotetraploid crop.</title>
        <authorList>
            <person name="Hatakeyama M."/>
            <person name="Aluri S."/>
            <person name="Balachadran M.T."/>
            <person name="Sivarajan S.R."/>
            <person name="Patrignani A."/>
            <person name="Gruter S."/>
            <person name="Poveda L."/>
            <person name="Shimizu-Inatsugi R."/>
            <person name="Baeten J."/>
            <person name="Francoijs K.J."/>
            <person name="Nataraja K.N."/>
            <person name="Reddy Y.A.N."/>
            <person name="Phadnis S."/>
            <person name="Ravikumar R.L."/>
            <person name="Schlapbach R."/>
            <person name="Sreeman S.M."/>
            <person name="Shimizu K.K."/>
        </authorList>
    </citation>
    <scope>NUCLEOTIDE SEQUENCE</scope>
</reference>
<organism evidence="2 3">
    <name type="scientific">Eleusine coracana subsp. coracana</name>
    <dbReference type="NCBI Taxonomy" id="191504"/>
    <lineage>
        <taxon>Eukaryota</taxon>
        <taxon>Viridiplantae</taxon>
        <taxon>Streptophyta</taxon>
        <taxon>Embryophyta</taxon>
        <taxon>Tracheophyta</taxon>
        <taxon>Spermatophyta</taxon>
        <taxon>Magnoliopsida</taxon>
        <taxon>Liliopsida</taxon>
        <taxon>Poales</taxon>
        <taxon>Poaceae</taxon>
        <taxon>PACMAD clade</taxon>
        <taxon>Chloridoideae</taxon>
        <taxon>Cynodonteae</taxon>
        <taxon>Eleusininae</taxon>
        <taxon>Eleusine</taxon>
    </lineage>
</organism>
<evidence type="ECO:0000313" key="2">
    <source>
        <dbReference type="EMBL" id="GJM94363.1"/>
    </source>
</evidence>
<evidence type="ECO:0000256" key="1">
    <source>
        <dbReference type="SAM" id="MobiDB-lite"/>
    </source>
</evidence>
<gene>
    <name evidence="2" type="primary">ga11003</name>
    <name evidence="2" type="ORF">PR202_ga11003</name>
</gene>
<proteinExistence type="predicted"/>
<name>A0AAV5C8F4_ELECO</name>